<name>X1KM50_9ZZZZ</name>
<gene>
    <name evidence="3" type="ORF">S06H3_00848</name>
</gene>
<comment type="caution">
    <text evidence="3">The sequence shown here is derived from an EMBL/GenBank/DDBJ whole genome shotgun (WGS) entry which is preliminary data.</text>
</comment>
<dbReference type="AlphaFoldDB" id="X1KM50"/>
<evidence type="ECO:0000256" key="2">
    <source>
        <dbReference type="ARBA" id="ARBA00022840"/>
    </source>
</evidence>
<proteinExistence type="predicted"/>
<protein>
    <recommendedName>
        <fullName evidence="4">CobQ/CobB/MinD/ParA nucleotide binding domain-containing protein</fullName>
    </recommendedName>
</protein>
<organism evidence="3">
    <name type="scientific">marine sediment metagenome</name>
    <dbReference type="NCBI Taxonomy" id="412755"/>
    <lineage>
        <taxon>unclassified sequences</taxon>
        <taxon>metagenomes</taxon>
        <taxon>ecological metagenomes</taxon>
    </lineage>
</organism>
<evidence type="ECO:0008006" key="4">
    <source>
        <dbReference type="Google" id="ProtNLM"/>
    </source>
</evidence>
<dbReference type="InterPro" id="IPR033756">
    <property type="entry name" value="YlxH/NBP35"/>
</dbReference>
<dbReference type="GO" id="GO:0005524">
    <property type="term" value="F:ATP binding"/>
    <property type="evidence" value="ECO:0007669"/>
    <property type="project" value="UniProtKB-KW"/>
</dbReference>
<dbReference type="SUPFAM" id="SSF52540">
    <property type="entry name" value="P-loop containing nucleoside triphosphate hydrolases"/>
    <property type="match status" value="1"/>
</dbReference>
<sequence>MGGGKKAAGELDVPFLGRIPIDPEIVKSGDSGNPFVLNSNSEASKAFNKIIKKIERFK</sequence>
<accession>X1KM50</accession>
<dbReference type="InterPro" id="IPR027417">
    <property type="entry name" value="P-loop_NTPase"/>
</dbReference>
<evidence type="ECO:0000313" key="3">
    <source>
        <dbReference type="EMBL" id="GAH94685.1"/>
    </source>
</evidence>
<reference evidence="3" key="1">
    <citation type="journal article" date="2014" name="Front. Microbiol.">
        <title>High frequency of phylogenetically diverse reductive dehalogenase-homologous genes in deep subseafloor sedimentary metagenomes.</title>
        <authorList>
            <person name="Kawai M."/>
            <person name="Futagami T."/>
            <person name="Toyoda A."/>
            <person name="Takaki Y."/>
            <person name="Nishi S."/>
            <person name="Hori S."/>
            <person name="Arai W."/>
            <person name="Tsubouchi T."/>
            <person name="Morono Y."/>
            <person name="Uchiyama I."/>
            <person name="Ito T."/>
            <person name="Fujiyama A."/>
            <person name="Inagaki F."/>
            <person name="Takami H."/>
        </authorList>
    </citation>
    <scope>NUCLEOTIDE SEQUENCE</scope>
    <source>
        <strain evidence="3">Expedition CK06-06</strain>
    </source>
</reference>
<keyword evidence="2" id="KW-0067">ATP-binding</keyword>
<evidence type="ECO:0000256" key="1">
    <source>
        <dbReference type="ARBA" id="ARBA00022741"/>
    </source>
</evidence>
<dbReference type="Pfam" id="PF10609">
    <property type="entry name" value="ParA"/>
    <property type="match status" value="1"/>
</dbReference>
<keyword evidence="1" id="KW-0547">Nucleotide-binding</keyword>
<dbReference type="EMBL" id="BARV01000183">
    <property type="protein sequence ID" value="GAH94685.1"/>
    <property type="molecule type" value="Genomic_DNA"/>
</dbReference>
<dbReference type="Gene3D" id="3.40.50.300">
    <property type="entry name" value="P-loop containing nucleotide triphosphate hydrolases"/>
    <property type="match status" value="1"/>
</dbReference>